<name>A0A809RWK9_9BACT</name>
<reference evidence="1" key="1">
    <citation type="journal article" name="DNA Res.">
        <title>The physiological potential of anammox bacteria as revealed by their core genome structure.</title>
        <authorList>
            <person name="Okubo T."/>
            <person name="Toyoda A."/>
            <person name="Fukuhara K."/>
            <person name="Uchiyama I."/>
            <person name="Harigaya Y."/>
            <person name="Kuroiwa M."/>
            <person name="Suzuki T."/>
            <person name="Murakami Y."/>
            <person name="Suwa Y."/>
            <person name="Takami H."/>
        </authorList>
    </citation>
    <scope>NUCLEOTIDE SEQUENCE</scope>
    <source>
        <strain evidence="1">317325-2</strain>
    </source>
</reference>
<gene>
    <name evidence="1" type="ORF">NPRO_18570</name>
</gene>
<dbReference type="AlphaFoldDB" id="A0A809RWK9"/>
<organism evidence="1 2">
    <name type="scientific">Candidatus Nitrosymbiomonas proteolyticus</name>
    <dbReference type="NCBI Taxonomy" id="2608984"/>
    <lineage>
        <taxon>Bacteria</taxon>
        <taxon>Bacillati</taxon>
        <taxon>Armatimonadota</taxon>
        <taxon>Armatimonadota incertae sedis</taxon>
        <taxon>Candidatus Nitrosymbiomonas</taxon>
    </lineage>
</organism>
<accession>A0A809RWK9</accession>
<evidence type="ECO:0000313" key="1">
    <source>
        <dbReference type="EMBL" id="BBO24262.1"/>
    </source>
</evidence>
<evidence type="ECO:0000313" key="2">
    <source>
        <dbReference type="Proteomes" id="UP000662873"/>
    </source>
</evidence>
<dbReference type="KEGG" id="npy:NPRO_18570"/>
<sequence length="296" mass="32989">MSASRQLIDKLLVISPLVLIAGIAVHARTSTDPYEIPQYSADLQARVTAFRQPVRWVVELERRRDEITLGEVVEVADRWIEWHEQGRIGPLPSIRPGDTMREGAKLEIFQASERLMSELTRRAHAAEEEETPALAAELLGKALRVTNVTKYSDLYSAGTIAMRQRAVLKQLEDLAPKLSEVEREGMANQLEKALSDEQSIVPLVARARRQFYTESRRQGIDRVPIEEVGVLVELPGDSASPSRLRTIGRSLQARLMAGMGAPGYLTETQYACTAMGNLYEAYEATLHALGRPITVE</sequence>
<dbReference type="EMBL" id="AP021858">
    <property type="protein sequence ID" value="BBO24262.1"/>
    <property type="molecule type" value="Genomic_DNA"/>
</dbReference>
<proteinExistence type="predicted"/>
<protein>
    <submittedName>
        <fullName evidence="1">Uncharacterized protein</fullName>
    </submittedName>
</protein>
<dbReference type="Proteomes" id="UP000662873">
    <property type="component" value="Chromosome"/>
</dbReference>